<dbReference type="EMBL" id="WBZC01000038">
    <property type="protein sequence ID" value="KAB3533825.1"/>
    <property type="molecule type" value="Genomic_DNA"/>
</dbReference>
<dbReference type="OrthoDB" id="9811390at2"/>
<keyword evidence="2" id="KW-1185">Reference proteome</keyword>
<sequence>MFLHLGGDVIVHKKDIIAIFDISSTLKAKNSKLFLEICNDEGFIQQITNEEPRSFVITERVVNCKKTGKKDIKTIVYYSPISALTLQKRAVLNGGTDKY</sequence>
<dbReference type="RefSeq" id="WP_151861544.1">
    <property type="nucleotide sequence ID" value="NZ_WBZC01000038.1"/>
</dbReference>
<proteinExistence type="predicted"/>
<dbReference type="Proteomes" id="UP000432715">
    <property type="component" value="Unassembled WGS sequence"/>
</dbReference>
<reference evidence="1 2" key="1">
    <citation type="submission" date="2019-10" db="EMBL/GenBank/DDBJ databases">
        <title>Alkaliphilus serpentinus sp. nov. and Alkaliphilus pronyensis sp. nov., two novel anaerobic alkaliphilic species isolated from the serpentinized-hosted hydrothermal field of the Prony Bay (New Caledonia).</title>
        <authorList>
            <person name="Postec A."/>
        </authorList>
    </citation>
    <scope>NUCLEOTIDE SEQUENCE [LARGE SCALE GENOMIC DNA]</scope>
    <source>
        <strain evidence="1 2">LacV</strain>
    </source>
</reference>
<protein>
    <submittedName>
        <fullName evidence="1">DUF370 domain-containing protein</fullName>
    </submittedName>
</protein>
<name>A0A6I0F9K2_9FIRM</name>
<dbReference type="AlphaFoldDB" id="A0A6I0F9K2"/>
<accession>A0A6I0F9K2</accession>
<dbReference type="InterPro" id="IPR007169">
    <property type="entry name" value="RemA-like"/>
</dbReference>
<evidence type="ECO:0000313" key="1">
    <source>
        <dbReference type="EMBL" id="KAB3533825.1"/>
    </source>
</evidence>
<dbReference type="Pfam" id="PF04025">
    <property type="entry name" value="RemA-like"/>
    <property type="match status" value="1"/>
</dbReference>
<evidence type="ECO:0000313" key="2">
    <source>
        <dbReference type="Proteomes" id="UP000432715"/>
    </source>
</evidence>
<gene>
    <name evidence="1" type="ORF">F8154_10380</name>
</gene>
<organism evidence="1 2">
    <name type="scientific">Alkaliphilus pronyensis</name>
    <dbReference type="NCBI Taxonomy" id="1482732"/>
    <lineage>
        <taxon>Bacteria</taxon>
        <taxon>Bacillati</taxon>
        <taxon>Bacillota</taxon>
        <taxon>Clostridia</taxon>
        <taxon>Peptostreptococcales</taxon>
        <taxon>Natronincolaceae</taxon>
        <taxon>Alkaliphilus</taxon>
    </lineage>
</organism>
<dbReference type="NCBIfam" id="NF046065">
    <property type="entry name" value="MtxRegRemB"/>
    <property type="match status" value="1"/>
</dbReference>
<comment type="caution">
    <text evidence="1">The sequence shown here is derived from an EMBL/GenBank/DDBJ whole genome shotgun (WGS) entry which is preliminary data.</text>
</comment>